<evidence type="ECO:0000313" key="4">
    <source>
        <dbReference type="EMBL" id="KAI9260680.1"/>
    </source>
</evidence>
<reference evidence="4" key="1">
    <citation type="journal article" date="2022" name="IScience">
        <title>Evolution of zygomycete secretomes and the origins of terrestrial fungal ecologies.</title>
        <authorList>
            <person name="Chang Y."/>
            <person name="Wang Y."/>
            <person name="Mondo S."/>
            <person name="Ahrendt S."/>
            <person name="Andreopoulos W."/>
            <person name="Barry K."/>
            <person name="Beard J."/>
            <person name="Benny G.L."/>
            <person name="Blankenship S."/>
            <person name="Bonito G."/>
            <person name="Cuomo C."/>
            <person name="Desiro A."/>
            <person name="Gervers K.A."/>
            <person name="Hundley H."/>
            <person name="Kuo A."/>
            <person name="LaButti K."/>
            <person name="Lang B.F."/>
            <person name="Lipzen A."/>
            <person name="O'Donnell K."/>
            <person name="Pangilinan J."/>
            <person name="Reynolds N."/>
            <person name="Sandor L."/>
            <person name="Smith M.E."/>
            <person name="Tsang A."/>
            <person name="Grigoriev I.V."/>
            <person name="Stajich J.E."/>
            <person name="Spatafora J.W."/>
        </authorList>
    </citation>
    <scope>NUCLEOTIDE SEQUENCE</scope>
    <source>
        <strain evidence="4">RSA 2281</strain>
    </source>
</reference>
<dbReference type="PANTHER" id="PTHR44229">
    <property type="entry name" value="15-HYDROXYPROSTAGLANDIN DEHYDROGENASE [NAD(+)]"/>
    <property type="match status" value="1"/>
</dbReference>
<dbReference type="Gene3D" id="3.40.50.720">
    <property type="entry name" value="NAD(P)-binding Rossmann-like Domain"/>
    <property type="match status" value="1"/>
</dbReference>
<sequence>MTKKDLQGKVAVITGSGSGIGKATAIALADRGVKVVIGDISEINGETTTREINEKFDGTKVAVFQKTDVTKYKDNIELFQRAEKEFGGVDIAYLNAGVGKPWISAFTDLNDEDDENIFNINVMGVVKGTKAALLHLVKRGGGIIINTASTGGFSSFLDANSYCASKHAVVGWTRGFDIMPQIANIRINAVCPGFVDTNFMTTASGDQDNPPPWYQTHSIMSRTKIETVVETVLKFIEDESLNGETLLALPGGVIRPQPRPEALPECLTPEYIEATTKTQTDSIDFYRKMLNSALEKYEKST</sequence>
<organism evidence="4 5">
    <name type="scientific">Phascolomyces articulosus</name>
    <dbReference type="NCBI Taxonomy" id="60185"/>
    <lineage>
        <taxon>Eukaryota</taxon>
        <taxon>Fungi</taxon>
        <taxon>Fungi incertae sedis</taxon>
        <taxon>Mucoromycota</taxon>
        <taxon>Mucoromycotina</taxon>
        <taxon>Mucoromycetes</taxon>
        <taxon>Mucorales</taxon>
        <taxon>Lichtheimiaceae</taxon>
        <taxon>Phascolomyces</taxon>
    </lineage>
</organism>
<evidence type="ECO:0000256" key="3">
    <source>
        <dbReference type="RuleBase" id="RU000363"/>
    </source>
</evidence>
<evidence type="ECO:0000256" key="2">
    <source>
        <dbReference type="ARBA" id="ARBA00023002"/>
    </source>
</evidence>
<proteinExistence type="inferred from homology"/>
<gene>
    <name evidence="4" type="ORF">BDA99DRAFT_88929</name>
</gene>
<dbReference type="Pfam" id="PF00106">
    <property type="entry name" value="adh_short"/>
    <property type="match status" value="1"/>
</dbReference>
<dbReference type="PANTHER" id="PTHR44229:SF4">
    <property type="entry name" value="15-HYDROXYPROSTAGLANDIN DEHYDROGENASE [NAD(+)]"/>
    <property type="match status" value="1"/>
</dbReference>
<comment type="similarity">
    <text evidence="1 3">Belongs to the short-chain dehydrogenases/reductases (SDR) family.</text>
</comment>
<dbReference type="PRINTS" id="PR00080">
    <property type="entry name" value="SDRFAMILY"/>
</dbReference>
<dbReference type="InterPro" id="IPR002347">
    <property type="entry name" value="SDR_fam"/>
</dbReference>
<dbReference type="GO" id="GO:0016616">
    <property type="term" value="F:oxidoreductase activity, acting on the CH-OH group of donors, NAD or NADP as acceptor"/>
    <property type="evidence" value="ECO:0007669"/>
    <property type="project" value="TreeGrafter"/>
</dbReference>
<keyword evidence="5" id="KW-1185">Reference proteome</keyword>
<dbReference type="EMBL" id="JAIXMP010000016">
    <property type="protein sequence ID" value="KAI9260680.1"/>
    <property type="molecule type" value="Genomic_DNA"/>
</dbReference>
<dbReference type="Proteomes" id="UP001209540">
    <property type="component" value="Unassembled WGS sequence"/>
</dbReference>
<evidence type="ECO:0000256" key="1">
    <source>
        <dbReference type="ARBA" id="ARBA00006484"/>
    </source>
</evidence>
<reference evidence="4" key="2">
    <citation type="submission" date="2023-02" db="EMBL/GenBank/DDBJ databases">
        <authorList>
            <consortium name="DOE Joint Genome Institute"/>
            <person name="Mondo S.J."/>
            <person name="Chang Y."/>
            <person name="Wang Y."/>
            <person name="Ahrendt S."/>
            <person name="Andreopoulos W."/>
            <person name="Barry K."/>
            <person name="Beard J."/>
            <person name="Benny G.L."/>
            <person name="Blankenship S."/>
            <person name="Bonito G."/>
            <person name="Cuomo C."/>
            <person name="Desiro A."/>
            <person name="Gervers K.A."/>
            <person name="Hundley H."/>
            <person name="Kuo A."/>
            <person name="LaButti K."/>
            <person name="Lang B.F."/>
            <person name="Lipzen A."/>
            <person name="O'Donnell K."/>
            <person name="Pangilinan J."/>
            <person name="Reynolds N."/>
            <person name="Sandor L."/>
            <person name="Smith M.W."/>
            <person name="Tsang A."/>
            <person name="Grigoriev I.V."/>
            <person name="Stajich J.E."/>
            <person name="Spatafora J.W."/>
        </authorList>
    </citation>
    <scope>NUCLEOTIDE SEQUENCE</scope>
    <source>
        <strain evidence="4">RSA 2281</strain>
    </source>
</reference>
<protein>
    <submittedName>
        <fullName evidence="4">Uncharacterized protein</fullName>
    </submittedName>
</protein>
<dbReference type="FunFam" id="3.40.50.720:FF:000084">
    <property type="entry name" value="Short-chain dehydrogenase reductase"/>
    <property type="match status" value="1"/>
</dbReference>
<dbReference type="PRINTS" id="PR00081">
    <property type="entry name" value="GDHRDH"/>
</dbReference>
<dbReference type="GO" id="GO:0005737">
    <property type="term" value="C:cytoplasm"/>
    <property type="evidence" value="ECO:0007669"/>
    <property type="project" value="TreeGrafter"/>
</dbReference>
<dbReference type="SUPFAM" id="SSF51735">
    <property type="entry name" value="NAD(P)-binding Rossmann-fold domains"/>
    <property type="match status" value="1"/>
</dbReference>
<dbReference type="InterPro" id="IPR036291">
    <property type="entry name" value="NAD(P)-bd_dom_sf"/>
</dbReference>
<keyword evidence="2" id="KW-0560">Oxidoreductase</keyword>
<comment type="caution">
    <text evidence="4">The sequence shown here is derived from an EMBL/GenBank/DDBJ whole genome shotgun (WGS) entry which is preliminary data.</text>
</comment>
<name>A0AAD5JYI4_9FUNG</name>
<evidence type="ECO:0000313" key="5">
    <source>
        <dbReference type="Proteomes" id="UP001209540"/>
    </source>
</evidence>
<dbReference type="AlphaFoldDB" id="A0AAD5JYI4"/>
<accession>A0AAD5JYI4</accession>